<accession>A0A565CD94</accession>
<reference evidence="1" key="1">
    <citation type="submission" date="2019-07" db="EMBL/GenBank/DDBJ databases">
        <authorList>
            <person name="Dittberner H."/>
        </authorList>
    </citation>
    <scope>NUCLEOTIDE SEQUENCE [LARGE SCALE GENOMIC DNA]</scope>
</reference>
<keyword evidence="2" id="KW-1185">Reference proteome</keyword>
<dbReference type="EMBL" id="CABITT030000007">
    <property type="protein sequence ID" value="VVB11576.1"/>
    <property type="molecule type" value="Genomic_DNA"/>
</dbReference>
<dbReference type="Proteomes" id="UP000489600">
    <property type="component" value="Unassembled WGS sequence"/>
</dbReference>
<evidence type="ECO:0000313" key="2">
    <source>
        <dbReference type="Proteomes" id="UP000489600"/>
    </source>
</evidence>
<protein>
    <submittedName>
        <fullName evidence="1">Uncharacterized protein</fullName>
    </submittedName>
</protein>
<evidence type="ECO:0000313" key="1">
    <source>
        <dbReference type="EMBL" id="VVB11576.1"/>
    </source>
</evidence>
<comment type="caution">
    <text evidence="1">The sequence shown here is derived from an EMBL/GenBank/DDBJ whole genome shotgun (WGS) entry which is preliminary data.</text>
</comment>
<gene>
    <name evidence="1" type="ORF">ANE_LOCUS22020</name>
</gene>
<sequence>MSNTSISPLSLVAVCSGNLSREESKGIFNIFKASGVLNILNEGKTKTATKTVTPGIPLKIIAKPKSEYETIFLAKGSLSKSSFERYKRTAYSYLPDDSGICDQLIHDPSCIEGRSKKASKMLGKMKKRVWRFVYLHRVNFLCCYLCMG</sequence>
<dbReference type="AlphaFoldDB" id="A0A565CD94"/>
<name>A0A565CD94_9BRAS</name>
<organism evidence="1 2">
    <name type="scientific">Arabis nemorensis</name>
    <dbReference type="NCBI Taxonomy" id="586526"/>
    <lineage>
        <taxon>Eukaryota</taxon>
        <taxon>Viridiplantae</taxon>
        <taxon>Streptophyta</taxon>
        <taxon>Embryophyta</taxon>
        <taxon>Tracheophyta</taxon>
        <taxon>Spermatophyta</taxon>
        <taxon>Magnoliopsida</taxon>
        <taxon>eudicotyledons</taxon>
        <taxon>Gunneridae</taxon>
        <taxon>Pentapetalae</taxon>
        <taxon>rosids</taxon>
        <taxon>malvids</taxon>
        <taxon>Brassicales</taxon>
        <taxon>Brassicaceae</taxon>
        <taxon>Arabideae</taxon>
        <taxon>Arabis</taxon>
    </lineage>
</organism>
<proteinExistence type="predicted"/>